<dbReference type="AlphaFoldDB" id="A0A975DKY0"/>
<protein>
    <submittedName>
        <fullName evidence="2">MerR family transcriptional regulator</fullName>
    </submittedName>
</protein>
<sequence>MYRISELAELVGLSRTALLYYEKLELIVAKRRANGYRVYNDEDVQTVRLIQQLQNGGLTLAECKACLKSKLDKEVLNTRYTALKNDIEQKQRSLDLLAGLLGKSDSKSWHTTLAQIAPDAHLNWLKVQGYDEKQALRIRWLSKDMNEHEKYMHDFFSLFETVENWGPGSEDDTRKAFNSLGLKPQRILEIGCGNGNSTLRLAKFSDAHIVAIDNEQSALDRLSAKIALLSLDARISTHCMSMTDLEFADGRFDLIWAEASIYVMGVQNALQQWKRVLNENGCIVFSDLVWLSEQRSDAAQMFWNGEYPDMQNVATRISLIEKAGYQIIESFTLSENAWKQYYVPLEAKLHALKSELNDSQAARDIQKEIDLYKNYLGEFGYQFFIIQKQ</sequence>
<dbReference type="Proteomes" id="UP000664904">
    <property type="component" value="Plasmid unnamed5"/>
</dbReference>
<keyword evidence="2" id="KW-0614">Plasmid</keyword>
<dbReference type="KEGG" id="pxi:J5O05_18835"/>
<evidence type="ECO:0000313" key="3">
    <source>
        <dbReference type="Proteomes" id="UP000664904"/>
    </source>
</evidence>
<keyword evidence="3" id="KW-1185">Reference proteome</keyword>
<dbReference type="GO" id="GO:0003677">
    <property type="term" value="F:DNA binding"/>
    <property type="evidence" value="ECO:0007669"/>
    <property type="project" value="InterPro"/>
</dbReference>
<dbReference type="SUPFAM" id="SSF46955">
    <property type="entry name" value="Putative DNA-binding domain"/>
    <property type="match status" value="1"/>
</dbReference>
<dbReference type="InterPro" id="IPR029063">
    <property type="entry name" value="SAM-dependent_MTases_sf"/>
</dbReference>
<reference evidence="2" key="1">
    <citation type="submission" date="2021-03" db="EMBL/GenBank/DDBJ databases">
        <title>Complete Genome of Pseudoalteromonas xiamenensis STKMTI.2, a new potential marine bacterium producing anti-Vibrio compounds.</title>
        <authorList>
            <person name="Handayani D.P."/>
            <person name="Isnansetyo A."/>
            <person name="Istiqomah I."/>
            <person name="Jumina J."/>
        </authorList>
    </citation>
    <scope>NUCLEOTIDE SEQUENCE</scope>
    <source>
        <strain evidence="2">STKMTI.2</strain>
        <plasmid evidence="2">unnamed5</plasmid>
    </source>
</reference>
<dbReference type="Pfam" id="PF13411">
    <property type="entry name" value="MerR_1"/>
    <property type="match status" value="1"/>
</dbReference>
<evidence type="ECO:0000313" key="2">
    <source>
        <dbReference type="EMBL" id="QTH73544.1"/>
    </source>
</evidence>
<organism evidence="2 3">
    <name type="scientific">Pseudoalteromonas xiamenensis</name>
    <dbReference type="NCBI Taxonomy" id="882626"/>
    <lineage>
        <taxon>Bacteria</taxon>
        <taxon>Pseudomonadati</taxon>
        <taxon>Pseudomonadota</taxon>
        <taxon>Gammaproteobacteria</taxon>
        <taxon>Alteromonadales</taxon>
        <taxon>Pseudoalteromonadaceae</taxon>
        <taxon>Pseudoalteromonas</taxon>
    </lineage>
</organism>
<geneLocation type="plasmid" evidence="2 3">
    <name>unnamed5</name>
</geneLocation>
<dbReference type="InterPro" id="IPR050447">
    <property type="entry name" value="Erg6_SMT_methyltransf"/>
</dbReference>
<dbReference type="SMART" id="SM00422">
    <property type="entry name" value="HTH_MERR"/>
    <property type="match status" value="1"/>
</dbReference>
<dbReference type="InterPro" id="IPR009061">
    <property type="entry name" value="DNA-bd_dom_put_sf"/>
</dbReference>
<dbReference type="Gene3D" id="3.40.50.150">
    <property type="entry name" value="Vaccinia Virus protein VP39"/>
    <property type="match status" value="1"/>
</dbReference>
<dbReference type="PANTHER" id="PTHR44068">
    <property type="entry name" value="ZGC:194242"/>
    <property type="match status" value="1"/>
</dbReference>
<dbReference type="SUPFAM" id="SSF53335">
    <property type="entry name" value="S-adenosyl-L-methionine-dependent methyltransferases"/>
    <property type="match status" value="1"/>
</dbReference>
<evidence type="ECO:0000259" key="1">
    <source>
        <dbReference type="PROSITE" id="PS50937"/>
    </source>
</evidence>
<dbReference type="GO" id="GO:0006355">
    <property type="term" value="P:regulation of DNA-templated transcription"/>
    <property type="evidence" value="ECO:0007669"/>
    <property type="project" value="InterPro"/>
</dbReference>
<dbReference type="PANTHER" id="PTHR44068:SF11">
    <property type="entry name" value="GERANYL DIPHOSPHATE 2-C-METHYLTRANSFERASE"/>
    <property type="match status" value="1"/>
</dbReference>
<feature type="domain" description="HTH merR-type" evidence="1">
    <location>
        <begin position="1"/>
        <end position="69"/>
    </location>
</feature>
<dbReference type="Pfam" id="PF13649">
    <property type="entry name" value="Methyltransf_25"/>
    <property type="match status" value="1"/>
</dbReference>
<dbReference type="InterPro" id="IPR000551">
    <property type="entry name" value="MerR-type_HTH_dom"/>
</dbReference>
<name>A0A975DKY0_9GAMM</name>
<dbReference type="InterPro" id="IPR041698">
    <property type="entry name" value="Methyltransf_25"/>
</dbReference>
<dbReference type="RefSeq" id="WP_208845156.1">
    <property type="nucleotide sequence ID" value="NZ_CP072135.1"/>
</dbReference>
<dbReference type="PROSITE" id="PS50937">
    <property type="entry name" value="HTH_MERR_2"/>
    <property type="match status" value="1"/>
</dbReference>
<proteinExistence type="predicted"/>
<dbReference type="Gene3D" id="1.10.1660.10">
    <property type="match status" value="1"/>
</dbReference>
<dbReference type="CDD" id="cd02440">
    <property type="entry name" value="AdoMet_MTases"/>
    <property type="match status" value="1"/>
</dbReference>
<dbReference type="EMBL" id="CP072135">
    <property type="protein sequence ID" value="QTH73544.1"/>
    <property type="molecule type" value="Genomic_DNA"/>
</dbReference>
<gene>
    <name evidence="2" type="ORF">J5O05_18835</name>
</gene>
<accession>A0A975DKY0</accession>